<reference evidence="1" key="1">
    <citation type="submission" date="2022-06" db="EMBL/GenBank/DDBJ databases">
        <title>Isolation of gut microbiota from human fecal samples.</title>
        <authorList>
            <person name="Pamer E.G."/>
            <person name="Barat B."/>
            <person name="Waligurski E."/>
            <person name="Medina S."/>
            <person name="Paddock L."/>
            <person name="Mostad J."/>
        </authorList>
    </citation>
    <scope>NUCLEOTIDE SEQUENCE</scope>
    <source>
        <strain evidence="1">DFI.5.57</strain>
    </source>
</reference>
<gene>
    <name evidence="1" type="ORF">NE632_02840</name>
</gene>
<protein>
    <submittedName>
        <fullName evidence="1">Uncharacterized protein</fullName>
    </submittedName>
</protein>
<name>A0AAW5KNZ0_9FIRM</name>
<organism evidence="1 2">
    <name type="scientific">Ruminococcus bicirculans</name>
    <name type="common">ex Wegman et al. 2014</name>
    <dbReference type="NCBI Taxonomy" id="1160721"/>
    <lineage>
        <taxon>Bacteria</taxon>
        <taxon>Bacillati</taxon>
        <taxon>Bacillota</taxon>
        <taxon>Clostridia</taxon>
        <taxon>Eubacteriales</taxon>
        <taxon>Oscillospiraceae</taxon>
        <taxon>Ruminococcus</taxon>
    </lineage>
</organism>
<dbReference type="Proteomes" id="UP001206236">
    <property type="component" value="Unassembled WGS sequence"/>
</dbReference>
<dbReference type="EMBL" id="JANGCN010000004">
    <property type="protein sequence ID" value="MCQ5152232.1"/>
    <property type="molecule type" value="Genomic_DNA"/>
</dbReference>
<proteinExistence type="predicted"/>
<dbReference type="AlphaFoldDB" id="A0AAW5KNZ0"/>
<comment type="caution">
    <text evidence="1">The sequence shown here is derived from an EMBL/GenBank/DDBJ whole genome shotgun (WGS) entry which is preliminary data.</text>
</comment>
<evidence type="ECO:0000313" key="1">
    <source>
        <dbReference type="EMBL" id="MCQ5152232.1"/>
    </source>
</evidence>
<sequence length="214" mass="25000">MNKFVNTKTGKLYTAYSIREIGDKYVVVFKKGGKEYTYDRYTINLMTGCDLSNANDVPTSTGKLIVYSYDKTCYKCGEKTQILTYIVYTGNILDNFTYPWDKIKALKYQNIELHMINEDIEYYGVEILGEVSSFDEIMVNKYPKRISVAYSKTLRRSYAMNICEHCKAIQGKNFVYEDINRFIRDMTPLNVFDTISFPITNDFLKKCKNHYITP</sequence>
<evidence type="ECO:0000313" key="2">
    <source>
        <dbReference type="Proteomes" id="UP001206236"/>
    </source>
</evidence>
<dbReference type="RefSeq" id="WP_256321594.1">
    <property type="nucleotide sequence ID" value="NZ_JANGCN010000004.1"/>
</dbReference>
<accession>A0AAW5KNZ0</accession>